<dbReference type="SUPFAM" id="SSF51412">
    <property type="entry name" value="Inosine monophosphate dehydrogenase (IMPDH)"/>
    <property type="match status" value="1"/>
</dbReference>
<evidence type="ECO:0000313" key="2">
    <source>
        <dbReference type="EMBL" id="MDO1537636.1"/>
    </source>
</evidence>
<feature type="region of interest" description="Disordered" evidence="1">
    <location>
        <begin position="62"/>
        <end position="98"/>
    </location>
</feature>
<dbReference type="Pfam" id="PF03060">
    <property type="entry name" value="NMO"/>
    <property type="match status" value="1"/>
</dbReference>
<keyword evidence="3" id="KW-1185">Reference proteome</keyword>
<feature type="compositionally biased region" description="Low complexity" evidence="1">
    <location>
        <begin position="68"/>
        <end position="84"/>
    </location>
</feature>
<keyword evidence="2" id="KW-0503">Monooxygenase</keyword>
<organism evidence="2 3">
    <name type="scientific">Variovorax ginsengisoli</name>
    <dbReference type="NCBI Taxonomy" id="363844"/>
    <lineage>
        <taxon>Bacteria</taxon>
        <taxon>Pseudomonadati</taxon>
        <taxon>Pseudomonadota</taxon>
        <taxon>Betaproteobacteria</taxon>
        <taxon>Burkholderiales</taxon>
        <taxon>Comamonadaceae</taxon>
        <taxon>Variovorax</taxon>
    </lineage>
</organism>
<gene>
    <name evidence="2" type="ORF">Q2T77_35895</name>
</gene>
<dbReference type="Gene3D" id="3.20.20.70">
    <property type="entry name" value="Aldolase class I"/>
    <property type="match status" value="1"/>
</dbReference>
<proteinExistence type="predicted"/>
<dbReference type="EMBL" id="JAUKVY010000045">
    <property type="protein sequence ID" value="MDO1537636.1"/>
    <property type="molecule type" value="Genomic_DNA"/>
</dbReference>
<accession>A0ABT8SJA9</accession>
<keyword evidence="2" id="KW-0560">Oxidoreductase</keyword>
<keyword evidence="2" id="KW-0456">Lyase</keyword>
<dbReference type="GO" id="GO:0004497">
    <property type="term" value="F:monooxygenase activity"/>
    <property type="evidence" value="ECO:0007669"/>
    <property type="project" value="UniProtKB-KW"/>
</dbReference>
<dbReference type="PANTHER" id="PTHR32332:SF20">
    <property type="entry name" value="2-NITROPROPANE DIOXYGENASE-LIKE PROTEIN"/>
    <property type="match status" value="1"/>
</dbReference>
<dbReference type="PANTHER" id="PTHR32332">
    <property type="entry name" value="2-NITROPROPANE DIOXYGENASE"/>
    <property type="match status" value="1"/>
</dbReference>
<sequence>MCQVGSADEARMAQQAGAQVVVAQGCEAGGHVRDRLPLIEVLLQVLDAVGVPVLAAGPFRRTRRGDRPVVGRAGRAAGNGPPRDQGVVRARFPQAGDR</sequence>
<protein>
    <submittedName>
        <fullName evidence="2">Nitronate monooxygenase</fullName>
    </submittedName>
</protein>
<comment type="caution">
    <text evidence="2">The sequence shown here is derived from an EMBL/GenBank/DDBJ whole genome shotgun (WGS) entry which is preliminary data.</text>
</comment>
<reference evidence="2" key="1">
    <citation type="submission" date="2023-06" db="EMBL/GenBank/DDBJ databases">
        <authorList>
            <person name="Jiang Y."/>
            <person name="Liu Q."/>
        </authorList>
    </citation>
    <scope>NUCLEOTIDE SEQUENCE</scope>
    <source>
        <strain evidence="2">CGMCC 1.12090</strain>
    </source>
</reference>
<name>A0ABT8SJA9_9BURK</name>
<dbReference type="GO" id="GO:0016829">
    <property type="term" value="F:lyase activity"/>
    <property type="evidence" value="ECO:0007669"/>
    <property type="project" value="UniProtKB-KW"/>
</dbReference>
<dbReference type="Proteomes" id="UP001169027">
    <property type="component" value="Unassembled WGS sequence"/>
</dbReference>
<evidence type="ECO:0000256" key="1">
    <source>
        <dbReference type="SAM" id="MobiDB-lite"/>
    </source>
</evidence>
<evidence type="ECO:0000313" key="3">
    <source>
        <dbReference type="Proteomes" id="UP001169027"/>
    </source>
</evidence>
<dbReference type="InterPro" id="IPR013785">
    <property type="entry name" value="Aldolase_TIM"/>
</dbReference>